<dbReference type="Pfam" id="PF03992">
    <property type="entry name" value="ABM"/>
    <property type="match status" value="1"/>
</dbReference>
<comment type="caution">
    <text evidence="2">The sequence shown here is derived from an EMBL/GenBank/DDBJ whole genome shotgun (WGS) entry which is preliminary data.</text>
</comment>
<dbReference type="Gene3D" id="3.30.70.100">
    <property type="match status" value="1"/>
</dbReference>
<feature type="domain" description="ABM" evidence="1">
    <location>
        <begin position="45"/>
        <end position="113"/>
    </location>
</feature>
<dbReference type="EMBL" id="BRXW01000414">
    <property type="protein sequence ID" value="GMH52057.1"/>
    <property type="molecule type" value="Genomic_DNA"/>
</dbReference>
<sequence>MDVPLVCTCSPGNPGCDECAAAVAASKTPSSTPAFNLLVQLTFIDTSSAQMFVSSFEPLAKYVKENEPNTLMYQLMQSDKNPLLYNIIERYADKERDYLGTHKSSDEFQSFRAILGDLQTLSKVKIAGESYVDVVF</sequence>
<keyword evidence="3" id="KW-1185">Reference proteome</keyword>
<evidence type="ECO:0000259" key="1">
    <source>
        <dbReference type="Pfam" id="PF03992"/>
    </source>
</evidence>
<dbReference type="OrthoDB" id="10011777at2759"/>
<name>A0A9W6ZIR2_9STRA</name>
<accession>A0A9W6ZIR2</accession>
<dbReference type="InterPro" id="IPR007138">
    <property type="entry name" value="ABM_dom"/>
</dbReference>
<dbReference type="InterPro" id="IPR011008">
    <property type="entry name" value="Dimeric_a/b-barrel"/>
</dbReference>
<gene>
    <name evidence="2" type="ORF">TrLO_g7445</name>
</gene>
<dbReference type="PANTHER" id="PTHR40624:SF1">
    <property type="entry name" value="BIOSYNTHESIS MONOOXYGENASE, PUTATIVE (AFU_ORTHOLOGUE AFUA_1G12025)-RELATED"/>
    <property type="match status" value="1"/>
</dbReference>
<dbReference type="AlphaFoldDB" id="A0A9W6ZIR2"/>
<evidence type="ECO:0000313" key="2">
    <source>
        <dbReference type="EMBL" id="GMH52057.1"/>
    </source>
</evidence>
<dbReference type="SUPFAM" id="SSF54909">
    <property type="entry name" value="Dimeric alpha+beta barrel"/>
    <property type="match status" value="1"/>
</dbReference>
<reference evidence="3" key="1">
    <citation type="journal article" date="2023" name="Commun. Biol.">
        <title>Genome analysis of Parmales, the sister group of diatoms, reveals the evolutionary specialization of diatoms from phago-mixotrophs to photoautotrophs.</title>
        <authorList>
            <person name="Ban H."/>
            <person name="Sato S."/>
            <person name="Yoshikawa S."/>
            <person name="Yamada K."/>
            <person name="Nakamura Y."/>
            <person name="Ichinomiya M."/>
            <person name="Sato N."/>
            <person name="Blanc-Mathieu R."/>
            <person name="Endo H."/>
            <person name="Kuwata A."/>
            <person name="Ogata H."/>
        </authorList>
    </citation>
    <scope>NUCLEOTIDE SEQUENCE [LARGE SCALE GENOMIC DNA]</scope>
    <source>
        <strain evidence="3">NIES 3700</strain>
    </source>
</reference>
<protein>
    <recommendedName>
        <fullName evidence="1">ABM domain-containing protein</fullName>
    </recommendedName>
</protein>
<dbReference type="PANTHER" id="PTHR40624">
    <property type="entry name" value="BIOSYNTHESIS MONOOXYGENASE, PUTATIVE (AFU_ORTHOLOGUE AFUA_1G12025)-RELATED"/>
    <property type="match status" value="1"/>
</dbReference>
<organism evidence="2 3">
    <name type="scientific">Triparma laevis f. longispina</name>
    <dbReference type="NCBI Taxonomy" id="1714387"/>
    <lineage>
        <taxon>Eukaryota</taxon>
        <taxon>Sar</taxon>
        <taxon>Stramenopiles</taxon>
        <taxon>Ochrophyta</taxon>
        <taxon>Bolidophyceae</taxon>
        <taxon>Parmales</taxon>
        <taxon>Triparmaceae</taxon>
        <taxon>Triparma</taxon>
    </lineage>
</organism>
<evidence type="ECO:0000313" key="3">
    <source>
        <dbReference type="Proteomes" id="UP001165122"/>
    </source>
</evidence>
<dbReference type="Proteomes" id="UP001165122">
    <property type="component" value="Unassembled WGS sequence"/>
</dbReference>
<proteinExistence type="predicted"/>